<accession>A0A5B7DJT6</accession>
<comment type="caution">
    <text evidence="1">The sequence shown here is derived from an EMBL/GenBank/DDBJ whole genome shotgun (WGS) entry which is preliminary data.</text>
</comment>
<gene>
    <name evidence="1" type="ORF">E2C01_014843</name>
</gene>
<dbReference type="EMBL" id="VSRR010001024">
    <property type="protein sequence ID" value="MPC21842.1"/>
    <property type="molecule type" value="Genomic_DNA"/>
</dbReference>
<organism evidence="1 2">
    <name type="scientific">Portunus trituberculatus</name>
    <name type="common">Swimming crab</name>
    <name type="synonym">Neptunus trituberculatus</name>
    <dbReference type="NCBI Taxonomy" id="210409"/>
    <lineage>
        <taxon>Eukaryota</taxon>
        <taxon>Metazoa</taxon>
        <taxon>Ecdysozoa</taxon>
        <taxon>Arthropoda</taxon>
        <taxon>Crustacea</taxon>
        <taxon>Multicrustacea</taxon>
        <taxon>Malacostraca</taxon>
        <taxon>Eumalacostraca</taxon>
        <taxon>Eucarida</taxon>
        <taxon>Decapoda</taxon>
        <taxon>Pleocyemata</taxon>
        <taxon>Brachyura</taxon>
        <taxon>Eubrachyura</taxon>
        <taxon>Portunoidea</taxon>
        <taxon>Portunidae</taxon>
        <taxon>Portuninae</taxon>
        <taxon>Portunus</taxon>
    </lineage>
</organism>
<sequence length="62" mass="7416">MKLDILRRLCQFFSLLQLRTLYKDLIRPFLLVLDRVESKALRFIDSSSLTDCLQPFSRLRNV</sequence>
<keyword evidence="2" id="KW-1185">Reference proteome</keyword>
<proteinExistence type="predicted"/>
<dbReference type="AlphaFoldDB" id="A0A5B7DJT6"/>
<reference evidence="1 2" key="1">
    <citation type="submission" date="2019-05" db="EMBL/GenBank/DDBJ databases">
        <title>Another draft genome of Portunus trituberculatus and its Hox gene families provides insights of decapod evolution.</title>
        <authorList>
            <person name="Jeong J.-H."/>
            <person name="Song I."/>
            <person name="Kim S."/>
            <person name="Choi T."/>
            <person name="Kim D."/>
            <person name="Ryu S."/>
            <person name="Kim W."/>
        </authorList>
    </citation>
    <scope>NUCLEOTIDE SEQUENCE [LARGE SCALE GENOMIC DNA]</scope>
    <source>
        <tissue evidence="1">Muscle</tissue>
    </source>
</reference>
<dbReference type="Proteomes" id="UP000324222">
    <property type="component" value="Unassembled WGS sequence"/>
</dbReference>
<evidence type="ECO:0000313" key="2">
    <source>
        <dbReference type="Proteomes" id="UP000324222"/>
    </source>
</evidence>
<protein>
    <submittedName>
        <fullName evidence="1">Uncharacterized protein</fullName>
    </submittedName>
</protein>
<evidence type="ECO:0000313" key="1">
    <source>
        <dbReference type="EMBL" id="MPC21842.1"/>
    </source>
</evidence>
<name>A0A5B7DJT6_PORTR</name>